<dbReference type="EMBL" id="CAEFZW010000005">
    <property type="protein sequence ID" value="CAB4254957.1"/>
    <property type="molecule type" value="Genomic_DNA"/>
</dbReference>
<dbReference type="Gene3D" id="6.10.140.2150">
    <property type="match status" value="1"/>
</dbReference>
<evidence type="ECO:0000256" key="10">
    <source>
        <dbReference type="ARBA" id="ARBA00023098"/>
    </source>
</evidence>
<evidence type="ECO:0000256" key="9">
    <source>
        <dbReference type="ARBA" id="ARBA00022989"/>
    </source>
</evidence>
<dbReference type="AlphaFoldDB" id="A0A8H2ZHY2"/>
<evidence type="ECO:0000256" key="4">
    <source>
        <dbReference type="ARBA" id="ARBA00004991"/>
    </source>
</evidence>
<keyword evidence="11" id="KW-0472">Membrane</keyword>
<dbReference type="FunFam" id="3.40.640.10:FF:000020">
    <property type="entry name" value="sphingosine-1-phosphate lyase 1"/>
    <property type="match status" value="1"/>
</dbReference>
<dbReference type="RefSeq" id="XP_041406801.1">
    <property type="nucleotide sequence ID" value="XM_041550867.1"/>
</dbReference>
<dbReference type="GO" id="GO:0019752">
    <property type="term" value="P:carboxylic acid metabolic process"/>
    <property type="evidence" value="ECO:0007669"/>
    <property type="project" value="InterPro"/>
</dbReference>
<keyword evidence="8" id="KW-0746">Sphingolipid metabolism</keyword>
<proteinExistence type="inferred from homology"/>
<evidence type="ECO:0000256" key="12">
    <source>
        <dbReference type="ARBA" id="ARBA00023239"/>
    </source>
</evidence>
<comment type="pathway">
    <text evidence="3">Lipid metabolism; sphingolipid metabolism.</text>
</comment>
<evidence type="ECO:0000256" key="7">
    <source>
        <dbReference type="ARBA" id="ARBA00022898"/>
    </source>
</evidence>
<evidence type="ECO:0000256" key="5">
    <source>
        <dbReference type="ARBA" id="ARBA00022692"/>
    </source>
</evidence>
<evidence type="ECO:0000256" key="15">
    <source>
        <dbReference type="ARBA" id="ARBA00042568"/>
    </source>
</evidence>
<evidence type="ECO:0000256" key="14">
    <source>
        <dbReference type="ARBA" id="ARBA00038965"/>
    </source>
</evidence>
<dbReference type="SUPFAM" id="SSF53383">
    <property type="entry name" value="PLP-dependent transferases"/>
    <property type="match status" value="1"/>
</dbReference>
<keyword evidence="19" id="KW-1185">Reference proteome</keyword>
<keyword evidence="7 16" id="KW-0663">Pyridoxal phosphate</keyword>
<feature type="modified residue" description="N6-(pyridoxal phosphate)lysine" evidence="16">
    <location>
        <position position="379"/>
    </location>
</feature>
<dbReference type="GO" id="GO:0005789">
    <property type="term" value="C:endoplasmic reticulum membrane"/>
    <property type="evidence" value="ECO:0007669"/>
    <property type="project" value="UniProtKB-SubCell"/>
</dbReference>
<dbReference type="InterPro" id="IPR002129">
    <property type="entry name" value="PyrdxlP-dep_de-COase"/>
</dbReference>
<dbReference type="Pfam" id="PF00282">
    <property type="entry name" value="Pyridoxal_deC"/>
    <property type="match status" value="1"/>
</dbReference>
<dbReference type="InterPro" id="IPR050477">
    <property type="entry name" value="GrpII_AminoAcid_Decarb"/>
</dbReference>
<dbReference type="GO" id="GO:0030170">
    <property type="term" value="F:pyridoxal phosphate binding"/>
    <property type="evidence" value="ECO:0007669"/>
    <property type="project" value="InterPro"/>
</dbReference>
<evidence type="ECO:0000256" key="2">
    <source>
        <dbReference type="ARBA" id="ARBA00004389"/>
    </source>
</evidence>
<evidence type="ECO:0000256" key="3">
    <source>
        <dbReference type="ARBA" id="ARBA00004760"/>
    </source>
</evidence>
<dbReference type="PANTHER" id="PTHR42735:SF6">
    <property type="entry name" value="SPHINGOSINE-1-PHOSPHATE LYASE 1"/>
    <property type="match status" value="1"/>
</dbReference>
<evidence type="ECO:0000256" key="17">
    <source>
        <dbReference type="RuleBase" id="RU000382"/>
    </source>
</evidence>
<dbReference type="EC" id="4.1.2.27" evidence="14"/>
<keyword evidence="12 17" id="KW-0456">Lyase</keyword>
<sequence length="592" mass="65813">MDKLLESHLDCSEVRALWQQFVVSTETSIRTLDAQTIYLHVITYLTVTPWYNILKDYLLVVFLHKFLKSSLYNVRAYGVIGYPRHIWRQTSRATVRWLLSSRLMRSTVEKEVGKARASIEHDLILNNDCLLDFPTLPEIGLREDHIIEELDILQDVLPHTDWEDGKVSGAVYHGGEDLIRLQSIAFEKYSVANQLHPDVFPAVRKMEAEVVSMTLNMFNAPMENGACGTTTSGGTESLLLACLSAKMYGLKHHGITEPEMIVPVTAHAGFNKAAYYFGIKMHHIPVDPKTYRVDVCKMERYINSNTVLLVGSVPNFPHGINDDVEGLGKLAEKYNLRLHIDCCLGSFVVAFMEKAGFQNVPVFDFRVPGVTSISCDTHKYGFAPKGSSIIMYRNEDLRMHQYFIEPNWVGGLYGSPTLAGSRPGALVVGCWATMVKFGENGYIESCRSIIEAARKLRRYIEEEIPALQIIGDPQFSVIAFTSKQIDVYELSDRLTKSGWHLNTLQNPPALHLAVTRPSVPAIDSLCQLLSSTVKDMLNDPNVKPSADGTSALYGVAGSVKTAGVADQLIVAFLDTLYKLAPGISSNSSNTAT</sequence>
<dbReference type="InterPro" id="IPR015422">
    <property type="entry name" value="PyrdxlP-dep_Trfase_small"/>
</dbReference>
<comment type="subcellular location">
    <subcellularLocation>
        <location evidence="2">Endoplasmic reticulum membrane</location>
        <topology evidence="2">Single-pass membrane protein</topology>
    </subcellularLocation>
</comment>
<comment type="caution">
    <text evidence="18">The sequence shown here is derived from an EMBL/GenBank/DDBJ whole genome shotgun (WGS) entry which is preliminary data.</text>
</comment>
<dbReference type="GeneID" id="64857982"/>
<dbReference type="Gene3D" id="3.40.640.10">
    <property type="entry name" value="Type I PLP-dependent aspartate aminotransferase-like (Major domain)"/>
    <property type="match status" value="1"/>
</dbReference>
<evidence type="ECO:0000256" key="13">
    <source>
        <dbReference type="ARBA" id="ARBA00038302"/>
    </source>
</evidence>
<keyword evidence="10" id="KW-0443">Lipid metabolism</keyword>
<evidence type="ECO:0000256" key="1">
    <source>
        <dbReference type="ARBA" id="ARBA00001933"/>
    </source>
</evidence>
<dbReference type="Proteomes" id="UP000644660">
    <property type="component" value="Unassembled WGS sequence"/>
</dbReference>
<evidence type="ECO:0000256" key="16">
    <source>
        <dbReference type="PIRSR" id="PIRSR602129-50"/>
    </source>
</evidence>
<dbReference type="InterPro" id="IPR015421">
    <property type="entry name" value="PyrdxlP-dep_Trfase_major"/>
</dbReference>
<reference evidence="18 19" key="1">
    <citation type="submission" date="2020-05" db="EMBL/GenBank/DDBJ databases">
        <authorList>
            <person name="Casaregola S."/>
            <person name="Devillers H."/>
            <person name="Grondin C."/>
        </authorList>
    </citation>
    <scope>NUCLEOTIDE SEQUENCE [LARGE SCALE GENOMIC DNA]</scope>
    <source>
        <strain evidence="18 19">CLIB 1767</strain>
    </source>
</reference>
<protein>
    <recommendedName>
        <fullName evidence="14">sphinganine-1-phosphate aldolase</fullName>
        <ecNumber evidence="14">4.1.2.27</ecNumber>
    </recommendedName>
    <alternativeName>
        <fullName evidence="15">Sphingosine-1-phosphate aldolase</fullName>
    </alternativeName>
</protein>
<comment type="cofactor">
    <cofactor evidence="1 16 17">
        <name>pyridoxal 5'-phosphate</name>
        <dbReference type="ChEBI" id="CHEBI:597326"/>
    </cofactor>
</comment>
<evidence type="ECO:0000256" key="6">
    <source>
        <dbReference type="ARBA" id="ARBA00022824"/>
    </source>
</evidence>
<dbReference type="GO" id="GO:0008117">
    <property type="term" value="F:sphinganine-1-phosphate aldolase activity"/>
    <property type="evidence" value="ECO:0007669"/>
    <property type="project" value="UniProtKB-EC"/>
</dbReference>
<evidence type="ECO:0000313" key="19">
    <source>
        <dbReference type="Proteomes" id="UP000644660"/>
    </source>
</evidence>
<accession>A0A8H2ZHY2</accession>
<keyword evidence="6" id="KW-0256">Endoplasmic reticulum</keyword>
<dbReference type="GO" id="GO:0030149">
    <property type="term" value="P:sphingolipid catabolic process"/>
    <property type="evidence" value="ECO:0007669"/>
    <property type="project" value="TreeGrafter"/>
</dbReference>
<gene>
    <name evidence="18" type="ORF">KABA2_05S05104</name>
</gene>
<dbReference type="Gene3D" id="3.90.1150.10">
    <property type="entry name" value="Aspartate Aminotransferase, domain 1"/>
    <property type="match status" value="1"/>
</dbReference>
<keyword evidence="9" id="KW-1133">Transmembrane helix</keyword>
<comment type="pathway">
    <text evidence="4">Sphingolipid metabolism.</text>
</comment>
<evidence type="ECO:0000256" key="8">
    <source>
        <dbReference type="ARBA" id="ARBA00022919"/>
    </source>
</evidence>
<name>A0A8H2ZHY2_9SACH</name>
<comment type="similarity">
    <text evidence="13">Belongs to the group II decarboxylase family. Sphingosine-1-phosphate lyase subfamily.</text>
</comment>
<dbReference type="InterPro" id="IPR015424">
    <property type="entry name" value="PyrdxlP-dep_Trfase"/>
</dbReference>
<evidence type="ECO:0000313" key="18">
    <source>
        <dbReference type="EMBL" id="CAB4254957.1"/>
    </source>
</evidence>
<evidence type="ECO:0000256" key="11">
    <source>
        <dbReference type="ARBA" id="ARBA00023136"/>
    </source>
</evidence>
<keyword evidence="5" id="KW-0812">Transmembrane</keyword>
<dbReference type="FunFam" id="6.10.140.2150:FF:000001">
    <property type="entry name" value="Sphingosine-1-phosphate lyase 1"/>
    <property type="match status" value="1"/>
</dbReference>
<dbReference type="PANTHER" id="PTHR42735">
    <property type="match status" value="1"/>
</dbReference>
<organism evidence="18 19">
    <name type="scientific">Maudiozyma barnettii</name>
    <dbReference type="NCBI Taxonomy" id="61262"/>
    <lineage>
        <taxon>Eukaryota</taxon>
        <taxon>Fungi</taxon>
        <taxon>Dikarya</taxon>
        <taxon>Ascomycota</taxon>
        <taxon>Saccharomycotina</taxon>
        <taxon>Saccharomycetes</taxon>
        <taxon>Saccharomycetales</taxon>
        <taxon>Saccharomycetaceae</taxon>
        <taxon>Maudiozyma</taxon>
    </lineage>
</organism>
<dbReference type="OrthoDB" id="10254570at2759"/>